<reference evidence="2" key="1">
    <citation type="submission" date="2016-10" db="EMBL/GenBank/DDBJ databases">
        <authorList>
            <person name="Varghese N."/>
            <person name="Submissions S."/>
        </authorList>
    </citation>
    <scope>NUCLEOTIDE SEQUENCE [LARGE SCALE GENOMIC DNA]</scope>
    <source>
        <strain evidence="2">IBRC-M 10761</strain>
    </source>
</reference>
<accession>A0A1H6WIR5</accession>
<dbReference type="AlphaFoldDB" id="A0A1H6WIR5"/>
<name>A0A1H6WIR5_9BACT</name>
<evidence type="ECO:0000313" key="1">
    <source>
        <dbReference type="EMBL" id="SEJ16773.1"/>
    </source>
</evidence>
<sequence length="61" mass="6752">MRSDEVPHHAEVLAFRKEGSIEMVDMAGIGTSIFTLPREVAGCREHLEKSAEVIVVTENDL</sequence>
<dbReference type="EMBL" id="FNZH01000002">
    <property type="protein sequence ID" value="SEJ16773.1"/>
    <property type="molecule type" value="Genomic_DNA"/>
</dbReference>
<protein>
    <submittedName>
        <fullName evidence="1">Uncharacterized protein</fullName>
    </submittedName>
</protein>
<dbReference type="Proteomes" id="UP000199403">
    <property type="component" value="Unassembled WGS sequence"/>
</dbReference>
<evidence type="ECO:0000313" key="2">
    <source>
        <dbReference type="Proteomes" id="UP000199403"/>
    </source>
</evidence>
<proteinExistence type="predicted"/>
<organism evidence="1 2">
    <name type="scientific">Cyclobacterium xiamenense</name>
    <dbReference type="NCBI Taxonomy" id="1297121"/>
    <lineage>
        <taxon>Bacteria</taxon>
        <taxon>Pseudomonadati</taxon>
        <taxon>Bacteroidota</taxon>
        <taxon>Cytophagia</taxon>
        <taxon>Cytophagales</taxon>
        <taxon>Cyclobacteriaceae</taxon>
        <taxon>Cyclobacterium</taxon>
    </lineage>
</organism>
<gene>
    <name evidence="1" type="ORF">SAMN05192553_102730</name>
</gene>
<keyword evidence="2" id="KW-1185">Reference proteome</keyword>